<dbReference type="CDD" id="cd07067">
    <property type="entry name" value="HP_PGM_like"/>
    <property type="match status" value="1"/>
</dbReference>
<dbReference type="GeneID" id="59285135"/>
<feature type="region of interest" description="Disordered" evidence="1">
    <location>
        <begin position="282"/>
        <end position="308"/>
    </location>
</feature>
<dbReference type="InterPro" id="IPR029033">
    <property type="entry name" value="His_PPase_superfam"/>
</dbReference>
<gene>
    <name evidence="2" type="ORF">HO173_003468</name>
</gene>
<dbReference type="EMBL" id="JACCJC010000009">
    <property type="protein sequence ID" value="KAF6238500.1"/>
    <property type="molecule type" value="Genomic_DNA"/>
</dbReference>
<name>A0A8H6G0Y9_9LECA</name>
<dbReference type="Gene3D" id="3.40.50.1240">
    <property type="entry name" value="Phosphoglycerate mutase-like"/>
    <property type="match status" value="1"/>
</dbReference>
<feature type="compositionally biased region" description="Basic and acidic residues" evidence="1">
    <location>
        <begin position="287"/>
        <end position="302"/>
    </location>
</feature>
<dbReference type="OrthoDB" id="414418at2759"/>
<dbReference type="AlphaFoldDB" id="A0A8H6G0Y9"/>
<reference evidence="2 3" key="1">
    <citation type="journal article" date="2020" name="Genomics">
        <title>Complete, high-quality genomes from long-read metagenomic sequencing of two wolf lichen thalli reveals enigmatic genome architecture.</title>
        <authorList>
            <person name="McKenzie S.K."/>
            <person name="Walston R.F."/>
            <person name="Allen J.L."/>
        </authorList>
    </citation>
    <scope>NUCLEOTIDE SEQUENCE [LARGE SCALE GENOMIC DNA]</scope>
    <source>
        <strain evidence="2">WasteWater2</strain>
    </source>
</reference>
<organism evidence="2 3">
    <name type="scientific">Letharia columbiana</name>
    <dbReference type="NCBI Taxonomy" id="112416"/>
    <lineage>
        <taxon>Eukaryota</taxon>
        <taxon>Fungi</taxon>
        <taxon>Dikarya</taxon>
        <taxon>Ascomycota</taxon>
        <taxon>Pezizomycotina</taxon>
        <taxon>Lecanoromycetes</taxon>
        <taxon>OSLEUM clade</taxon>
        <taxon>Lecanoromycetidae</taxon>
        <taxon>Lecanorales</taxon>
        <taxon>Lecanorineae</taxon>
        <taxon>Parmeliaceae</taxon>
        <taxon>Letharia</taxon>
    </lineage>
</organism>
<dbReference type="SUPFAM" id="SSF53254">
    <property type="entry name" value="Phosphoglycerate mutase-like"/>
    <property type="match status" value="1"/>
</dbReference>
<keyword evidence="3" id="KW-1185">Reference proteome</keyword>
<dbReference type="SMART" id="SM00855">
    <property type="entry name" value="PGAM"/>
    <property type="match status" value="1"/>
</dbReference>
<dbReference type="PANTHER" id="PTHR16469">
    <property type="entry name" value="UBIQUITIN-ASSOCIATED AND SH3 DOMAIN-CONTAINING BA-RELATED"/>
    <property type="match status" value="1"/>
</dbReference>
<comment type="caution">
    <text evidence="2">The sequence shown here is derived from an EMBL/GenBank/DDBJ whole genome shotgun (WGS) entry which is preliminary data.</text>
</comment>
<dbReference type="InterPro" id="IPR051710">
    <property type="entry name" value="Phosphatase_SH3-domain"/>
</dbReference>
<dbReference type="Proteomes" id="UP000578531">
    <property type="component" value="Unassembled WGS sequence"/>
</dbReference>
<dbReference type="InterPro" id="IPR013078">
    <property type="entry name" value="His_Pase_superF_clade-1"/>
</dbReference>
<evidence type="ECO:0008006" key="4">
    <source>
        <dbReference type="Google" id="ProtNLM"/>
    </source>
</evidence>
<dbReference type="PANTHER" id="PTHR16469:SF51">
    <property type="entry name" value="TRANSCRIPTION FACTOR TAU 55 KDA SUBUNIT"/>
    <property type="match status" value="1"/>
</dbReference>
<protein>
    <recommendedName>
        <fullName evidence="4">Phosphoglycerate mutase-like protein</fullName>
    </recommendedName>
</protein>
<evidence type="ECO:0000313" key="2">
    <source>
        <dbReference type="EMBL" id="KAF6238500.1"/>
    </source>
</evidence>
<evidence type="ECO:0000313" key="3">
    <source>
        <dbReference type="Proteomes" id="UP000578531"/>
    </source>
</evidence>
<accession>A0A8H6G0Y9</accession>
<sequence length="308" mass="33866">MVVTTIYVTRHGFRGNWTVDPKTGKYYNTVPSPTNIPSDPPLAAYGARQAEQLATALSAIRDPPITRVYSSPFYRCMQTLQPFVEKSGLEVRGDNGIGEWYGLARFTHPSPASPSLLRTFFQSYNSEYKPSIIPASSGESIPILHDRCAYALTYIISNADIEDAASSEGHENETSILICTHAASMIAIGRTLTGHMPDDVCVEDFKTYTCGISKFVRKNISLDGGYEKLEKWEAGMEVPKTNWRAEGVAGGWGCAVNSNCDHLEGGEEKGWHFHGDEMFDDPDALVDSEHGAKDNDFGDRKGVSNPKL</sequence>
<dbReference type="RefSeq" id="XP_037167802.1">
    <property type="nucleotide sequence ID" value="XM_037305394.1"/>
</dbReference>
<evidence type="ECO:0000256" key="1">
    <source>
        <dbReference type="SAM" id="MobiDB-lite"/>
    </source>
</evidence>
<proteinExistence type="predicted"/>
<dbReference type="Pfam" id="PF00300">
    <property type="entry name" value="His_Phos_1"/>
    <property type="match status" value="1"/>
</dbReference>